<evidence type="ECO:0000313" key="2">
    <source>
        <dbReference type="Proteomes" id="UP000030300"/>
    </source>
</evidence>
<dbReference type="EMBL" id="CP009896">
    <property type="protein sequence ID" value="AIY17743.2"/>
    <property type="molecule type" value="Genomic_DNA"/>
</dbReference>
<dbReference type="HOGENOM" id="CLU_2082371_0_0_11"/>
<gene>
    <name evidence="1" type="ORF">KR76_15010</name>
</gene>
<organism evidence="1 2">
    <name type="scientific">Nocardioides simplex</name>
    <name type="common">Arthrobacter simplex</name>
    <dbReference type="NCBI Taxonomy" id="2045"/>
    <lineage>
        <taxon>Bacteria</taxon>
        <taxon>Bacillati</taxon>
        <taxon>Actinomycetota</taxon>
        <taxon>Actinomycetes</taxon>
        <taxon>Propionibacteriales</taxon>
        <taxon>Nocardioidaceae</taxon>
        <taxon>Pimelobacter</taxon>
    </lineage>
</organism>
<dbReference type="AlphaFoldDB" id="A0A0A1DME6"/>
<accession>A0A0A1DME6</accession>
<name>A0A0A1DME6_NOCSI</name>
<dbReference type="Proteomes" id="UP000030300">
    <property type="component" value="Chromosome"/>
</dbReference>
<dbReference type="KEGG" id="psim:KR76_15010"/>
<evidence type="ECO:0000313" key="1">
    <source>
        <dbReference type="EMBL" id="AIY17743.2"/>
    </source>
</evidence>
<reference evidence="1 2" key="1">
    <citation type="journal article" date="2015" name="Genome Announc.">
        <title>Complete Genome Sequence of Steroid-Transforming Nocardioides simplex VKM Ac-2033D.</title>
        <authorList>
            <person name="Shtratnikova V.Y."/>
            <person name="Schelkunov M.I."/>
            <person name="Pekov Y.A."/>
            <person name="Fokina V.V."/>
            <person name="Logacheva M.D."/>
            <person name="Sokolov S.L."/>
            <person name="Bragin E.Y."/>
            <person name="Ashapkin V.V."/>
            <person name="Donova M.V."/>
        </authorList>
    </citation>
    <scope>NUCLEOTIDE SEQUENCE [LARGE SCALE GENOMIC DNA]</scope>
    <source>
        <strain evidence="1 2">VKM Ac-2033D</strain>
    </source>
</reference>
<keyword evidence="2" id="KW-1185">Reference proteome</keyword>
<protein>
    <submittedName>
        <fullName evidence="1">Uncharacterized protein</fullName>
    </submittedName>
</protein>
<proteinExistence type="predicted"/>
<sequence>MARALSWGFCAFAGREDRVDDAHHDVALPLGEPVRSARELEPSEARALAGCDEDVPDRDVQHGGERVRGLVGDVAVAGLPDATEDFVGRSARTVLVFGQALPCLSKADALTATTTSP</sequence>
<dbReference type="STRING" id="2045.KR76_15010"/>